<dbReference type="FunFam" id="2.170.150.20:FF:000001">
    <property type="entry name" value="Peptide methionine sulfoxide reductase MsrB"/>
    <property type="match status" value="1"/>
</dbReference>
<dbReference type="GO" id="GO:0030091">
    <property type="term" value="P:protein repair"/>
    <property type="evidence" value="ECO:0007669"/>
    <property type="project" value="InterPro"/>
</dbReference>
<feature type="binding site" evidence="6">
    <location>
        <position position="182"/>
    </location>
    <ligand>
        <name>Zn(2+)</name>
        <dbReference type="ChEBI" id="CHEBI:29105"/>
    </ligand>
</feature>
<proteinExistence type="inferred from homology"/>
<dbReference type="GO" id="GO:0033743">
    <property type="term" value="F:peptide-methionine (R)-S-oxide reductase activity"/>
    <property type="evidence" value="ECO:0007669"/>
    <property type="project" value="UniProtKB-UniRule"/>
</dbReference>
<evidence type="ECO:0000256" key="6">
    <source>
        <dbReference type="HAMAP-Rule" id="MF_01400"/>
    </source>
</evidence>
<comment type="caution">
    <text evidence="8">The sequence shown here is derived from an EMBL/GenBank/DDBJ whole genome shotgun (WGS) entry which is preliminary data.</text>
</comment>
<feature type="active site" description="Nucleophile" evidence="6">
    <location>
        <position position="202"/>
    </location>
</feature>
<evidence type="ECO:0000256" key="4">
    <source>
        <dbReference type="ARBA" id="ARBA00023002"/>
    </source>
</evidence>
<dbReference type="GO" id="GO:0006979">
    <property type="term" value="P:response to oxidative stress"/>
    <property type="evidence" value="ECO:0007669"/>
    <property type="project" value="InterPro"/>
</dbReference>
<keyword evidence="4 6" id="KW-0560">Oxidoreductase</keyword>
<keyword evidence="3 6" id="KW-0862">Zinc</keyword>
<feature type="domain" description="MsrB" evidence="7">
    <location>
        <begin position="91"/>
        <end position="213"/>
    </location>
</feature>
<comment type="similarity">
    <text evidence="1 6">Belongs to the MsrB Met sulfoxide reductase family.</text>
</comment>
<evidence type="ECO:0000313" key="8">
    <source>
        <dbReference type="EMBL" id="EMO46843.1"/>
    </source>
</evidence>
<feature type="binding site" evidence="6">
    <location>
        <position position="130"/>
    </location>
    <ligand>
        <name>Zn(2+)</name>
        <dbReference type="ChEBI" id="CHEBI:29105"/>
    </ligand>
</feature>
<dbReference type="EMBL" id="AHOQ02000016">
    <property type="protein sequence ID" value="EMO46843.1"/>
    <property type="molecule type" value="Genomic_DNA"/>
</dbReference>
<organism evidence="8 9">
    <name type="scientific">Leptospira santarosai str. ZUN179</name>
    <dbReference type="NCBI Taxonomy" id="1049985"/>
    <lineage>
        <taxon>Bacteria</taxon>
        <taxon>Pseudomonadati</taxon>
        <taxon>Spirochaetota</taxon>
        <taxon>Spirochaetia</taxon>
        <taxon>Leptospirales</taxon>
        <taxon>Leptospiraceae</taxon>
        <taxon>Leptospira</taxon>
    </lineage>
</organism>
<dbReference type="Pfam" id="PF01641">
    <property type="entry name" value="SelR"/>
    <property type="match status" value="1"/>
</dbReference>
<sequence length="213" mass="23776">MGESKTLVLLLQSLSHLLYRILFKKSILIFFDSFSSNVSKVQNEFSVMKNIVLFPIIAASLILSDCCKANNDSNQSNQKGGKMNYEINKPEDEWKKELTPEQYKILRQKGTEMAFTGALYKNHDKGTYVCAACGAVLFSSETKYESGSGWPSFYQPTKESAVNEEKDSTHGMVRTEVLCAKCGGHLGHVFSDGPKPTGLRYCINSASLKFQKE</sequence>
<dbReference type="GO" id="GO:0008270">
    <property type="term" value="F:zinc ion binding"/>
    <property type="evidence" value="ECO:0007669"/>
    <property type="project" value="UniProtKB-UniRule"/>
</dbReference>
<keyword evidence="2 6" id="KW-0479">Metal-binding</keyword>
<dbReference type="NCBIfam" id="TIGR00357">
    <property type="entry name" value="peptide-methionine (R)-S-oxide reductase MsrB"/>
    <property type="match status" value="1"/>
</dbReference>
<dbReference type="EC" id="1.8.4.12" evidence="6"/>
<evidence type="ECO:0000256" key="3">
    <source>
        <dbReference type="ARBA" id="ARBA00022833"/>
    </source>
</evidence>
<dbReference type="InterPro" id="IPR028427">
    <property type="entry name" value="Met_Sox_Rdtase_MsrB"/>
</dbReference>
<dbReference type="SUPFAM" id="SSF51316">
    <property type="entry name" value="Mss4-like"/>
    <property type="match status" value="1"/>
</dbReference>
<dbReference type="PROSITE" id="PS51790">
    <property type="entry name" value="MSRB"/>
    <property type="match status" value="1"/>
</dbReference>
<dbReference type="Gene3D" id="2.170.150.20">
    <property type="entry name" value="Peptide methionine sulfoxide reductase"/>
    <property type="match status" value="1"/>
</dbReference>
<dbReference type="Proteomes" id="UP000012160">
    <property type="component" value="Unassembled WGS sequence"/>
</dbReference>
<gene>
    <name evidence="6 8" type="primary">msrB</name>
    <name evidence="8" type="ORF">LEP1GSC187_2350</name>
</gene>
<comment type="cofactor">
    <cofactor evidence="6">
        <name>Zn(2+)</name>
        <dbReference type="ChEBI" id="CHEBI:29105"/>
    </cofactor>
    <text evidence="6">Binds 1 zinc ion per subunit. The zinc ion is important for the structural integrity of the protein.</text>
</comment>
<dbReference type="GO" id="GO:0005737">
    <property type="term" value="C:cytoplasm"/>
    <property type="evidence" value="ECO:0007669"/>
    <property type="project" value="TreeGrafter"/>
</dbReference>
<feature type="binding site" evidence="6">
    <location>
        <position position="179"/>
    </location>
    <ligand>
        <name>Zn(2+)</name>
        <dbReference type="ChEBI" id="CHEBI:29105"/>
    </ligand>
</feature>
<evidence type="ECO:0000256" key="1">
    <source>
        <dbReference type="ARBA" id="ARBA00007174"/>
    </source>
</evidence>
<evidence type="ECO:0000313" key="9">
    <source>
        <dbReference type="Proteomes" id="UP000012160"/>
    </source>
</evidence>
<evidence type="ECO:0000259" key="7">
    <source>
        <dbReference type="PROSITE" id="PS51790"/>
    </source>
</evidence>
<dbReference type="PANTHER" id="PTHR10173:SF52">
    <property type="entry name" value="METHIONINE-R-SULFOXIDE REDUCTASE B1"/>
    <property type="match status" value="1"/>
</dbReference>
<dbReference type="HAMAP" id="MF_01400">
    <property type="entry name" value="MsrB"/>
    <property type="match status" value="1"/>
</dbReference>
<protein>
    <recommendedName>
        <fullName evidence="6">Peptide methionine sulfoxide reductase MsrB</fullName>
        <ecNumber evidence="6">1.8.4.12</ecNumber>
    </recommendedName>
    <alternativeName>
        <fullName evidence="6">Peptide-methionine (R)-S-oxide reductase</fullName>
    </alternativeName>
</protein>
<dbReference type="AlphaFoldDB" id="M6VBD4"/>
<evidence type="ECO:0000256" key="5">
    <source>
        <dbReference type="ARBA" id="ARBA00048488"/>
    </source>
</evidence>
<accession>M6VBD4</accession>
<evidence type="ECO:0000256" key="2">
    <source>
        <dbReference type="ARBA" id="ARBA00022723"/>
    </source>
</evidence>
<feature type="binding site" evidence="6">
    <location>
        <position position="133"/>
    </location>
    <ligand>
        <name>Zn(2+)</name>
        <dbReference type="ChEBI" id="CHEBI:29105"/>
    </ligand>
</feature>
<comment type="catalytic activity">
    <reaction evidence="5 6">
        <text>L-methionyl-[protein] + [thioredoxin]-disulfide + H2O = L-methionyl-(R)-S-oxide-[protein] + [thioredoxin]-dithiol</text>
        <dbReference type="Rhea" id="RHEA:24164"/>
        <dbReference type="Rhea" id="RHEA-COMP:10698"/>
        <dbReference type="Rhea" id="RHEA-COMP:10700"/>
        <dbReference type="Rhea" id="RHEA-COMP:12313"/>
        <dbReference type="Rhea" id="RHEA-COMP:12314"/>
        <dbReference type="ChEBI" id="CHEBI:15377"/>
        <dbReference type="ChEBI" id="CHEBI:16044"/>
        <dbReference type="ChEBI" id="CHEBI:29950"/>
        <dbReference type="ChEBI" id="CHEBI:45764"/>
        <dbReference type="ChEBI" id="CHEBI:50058"/>
        <dbReference type="EC" id="1.8.4.12"/>
    </reaction>
</comment>
<dbReference type="InterPro" id="IPR011057">
    <property type="entry name" value="Mss4-like_sf"/>
</dbReference>
<dbReference type="PANTHER" id="PTHR10173">
    <property type="entry name" value="METHIONINE SULFOXIDE REDUCTASE"/>
    <property type="match status" value="1"/>
</dbReference>
<name>M6VBD4_9LEPT</name>
<dbReference type="InterPro" id="IPR002579">
    <property type="entry name" value="Met_Sox_Rdtase_MsrB_dom"/>
</dbReference>
<reference evidence="8 9" key="1">
    <citation type="submission" date="2013-01" db="EMBL/GenBank/DDBJ databases">
        <authorList>
            <person name="Harkins D.M."/>
            <person name="Durkin A.S."/>
            <person name="Brinkac L.M."/>
            <person name="Haft D.H."/>
            <person name="Selengut J.D."/>
            <person name="Sanka R."/>
            <person name="DePew J."/>
            <person name="Purushe J."/>
            <person name="Matthias M.A."/>
            <person name="Vinetz J.M."/>
            <person name="Sutton G.G."/>
            <person name="Nierman W.C."/>
            <person name="Fouts D.E."/>
        </authorList>
    </citation>
    <scope>NUCLEOTIDE SEQUENCE [LARGE SCALE GENOMIC DNA]</scope>
    <source>
        <strain evidence="8 9">ZUN179</strain>
    </source>
</reference>